<dbReference type="InterPro" id="IPR009057">
    <property type="entry name" value="Homeodomain-like_sf"/>
</dbReference>
<organism evidence="2">
    <name type="scientific">Picea sitchensis</name>
    <name type="common">Sitka spruce</name>
    <name type="synonym">Pinus sitchensis</name>
    <dbReference type="NCBI Taxonomy" id="3332"/>
    <lineage>
        <taxon>Eukaryota</taxon>
        <taxon>Viridiplantae</taxon>
        <taxon>Streptophyta</taxon>
        <taxon>Embryophyta</taxon>
        <taxon>Tracheophyta</taxon>
        <taxon>Spermatophyta</taxon>
        <taxon>Pinopsida</taxon>
        <taxon>Pinidae</taxon>
        <taxon>Conifers I</taxon>
        <taxon>Pinales</taxon>
        <taxon>Pinaceae</taxon>
        <taxon>Picea</taxon>
    </lineage>
</organism>
<feature type="region of interest" description="Disordered" evidence="1">
    <location>
        <begin position="1"/>
        <end position="37"/>
    </location>
</feature>
<dbReference type="Gene3D" id="1.10.10.60">
    <property type="entry name" value="Homeodomain-like"/>
    <property type="match status" value="1"/>
</dbReference>
<dbReference type="CDD" id="cd00167">
    <property type="entry name" value="SANT"/>
    <property type="match status" value="1"/>
</dbReference>
<evidence type="ECO:0000256" key="1">
    <source>
        <dbReference type="SAM" id="MobiDB-lite"/>
    </source>
</evidence>
<feature type="compositionally biased region" description="Polar residues" evidence="1">
    <location>
        <begin position="1"/>
        <end position="14"/>
    </location>
</feature>
<dbReference type="InterPro" id="IPR001005">
    <property type="entry name" value="SANT/Myb"/>
</dbReference>
<protein>
    <recommendedName>
        <fullName evidence="3">Myb-like domain-containing protein</fullName>
    </recommendedName>
</protein>
<dbReference type="SUPFAM" id="SSF46689">
    <property type="entry name" value="Homeodomain-like"/>
    <property type="match status" value="1"/>
</dbReference>
<dbReference type="Pfam" id="PF12579">
    <property type="entry name" value="DUF3755"/>
    <property type="match status" value="1"/>
</dbReference>
<dbReference type="PANTHER" id="PTHR14000">
    <property type="entry name" value="FINGER CCCH DOMAIN PROTEIN, PUTATIVE (DUF3755)-RELATED"/>
    <property type="match status" value="1"/>
</dbReference>
<feature type="region of interest" description="Disordered" evidence="1">
    <location>
        <begin position="104"/>
        <end position="135"/>
    </location>
</feature>
<evidence type="ECO:0008006" key="3">
    <source>
        <dbReference type="Google" id="ProtNLM"/>
    </source>
</evidence>
<sequence length="255" mass="27940">MAASSNPGGNSNQEGPGKSNPNNKNNNSSSVAVAGNGADNSVGLQALKHDPGLAVEWSIQEQTKLEECLAKYSGESNISKYVKIATVLPDKTVRDVAIRCRWMSKKESGKRRKPEDQNPTKKNKERKEKTVDPSVKPTVPLVARSTVPMYTQQMLLVDNDDGITYEEIGGLTGQLLQQNAHVFSKITANLQAYQIQENIDLFFQTRNNIAAILNDMNDMPGVMSQMPPLPVKVNEELADTILHPNMPQVSAPLQS</sequence>
<dbReference type="EMBL" id="BT122830">
    <property type="protein sequence ID" value="ADE76179.1"/>
    <property type="molecule type" value="mRNA"/>
</dbReference>
<proteinExistence type="evidence at transcript level"/>
<reference evidence="2" key="1">
    <citation type="submission" date="2010-04" db="EMBL/GenBank/DDBJ databases">
        <authorList>
            <person name="Reid K.E."/>
            <person name="Liao N."/>
            <person name="Chan S."/>
            <person name="Docking R."/>
            <person name="Taylor G."/>
            <person name="Moore R."/>
            <person name="Mayo M."/>
            <person name="Munro S."/>
            <person name="King J."/>
            <person name="Yanchuk A."/>
            <person name="Holt R."/>
            <person name="Jones S."/>
            <person name="Marra M."/>
            <person name="Ritland C.E."/>
            <person name="Ritland K."/>
            <person name="Bohlmann J."/>
        </authorList>
    </citation>
    <scope>NUCLEOTIDE SEQUENCE</scope>
    <source>
        <tissue evidence="2">Bud</tissue>
    </source>
</reference>
<dbReference type="AlphaFoldDB" id="D5A9G0"/>
<accession>D5A9G0</accession>
<name>D5A9G0_PICSI</name>
<dbReference type="PANTHER" id="PTHR14000:SF1">
    <property type="entry name" value="HISTONE H2A DEUBIQUITINASE (DUF3755)"/>
    <property type="match status" value="1"/>
</dbReference>
<dbReference type="InterPro" id="IPR022228">
    <property type="entry name" value="DUF3755"/>
</dbReference>
<feature type="compositionally biased region" description="Low complexity" evidence="1">
    <location>
        <begin position="15"/>
        <end position="37"/>
    </location>
</feature>
<evidence type="ECO:0000313" key="2">
    <source>
        <dbReference type="EMBL" id="ADE76179.1"/>
    </source>
</evidence>